<dbReference type="GeneID" id="81470120"/>
<evidence type="ECO:0000256" key="9">
    <source>
        <dbReference type="ARBA" id="ARBA00023244"/>
    </source>
</evidence>
<dbReference type="SUPFAM" id="SSF48452">
    <property type="entry name" value="TPR-like"/>
    <property type="match status" value="1"/>
</dbReference>
<dbReference type="GO" id="GO:0042168">
    <property type="term" value="P:heme metabolic process"/>
    <property type="evidence" value="ECO:0007669"/>
    <property type="project" value="InterPro"/>
</dbReference>
<dbReference type="GO" id="GO:0006779">
    <property type="term" value="P:porphyrin-containing compound biosynthetic process"/>
    <property type="evidence" value="ECO:0007669"/>
    <property type="project" value="UniProtKB-KW"/>
</dbReference>
<dbReference type="UniPathway" id="UPA00252"/>
<sequence length="419" mass="45334">MKTFRTVVVMLVLVLAGVLAAQWMAGTDRDLGEVFIRFAGYDLHTNVPRAVLALLLAGGVAWLLWRVLTLPFRAWGRHRRKQARARLIDGLDALHAGHWQKAEKLLERAAEDEEVGAVARVAAARAAQARGDEAAMQRQLAALRERSAPAHAILAAQLALDAGRPQDALAVLDAADVQPLPPRGLALRAEALADTAQAGEAYGLLGALKQQQALAPATLDALETRLATQSLREAADPNVLAERWEALTKPLRQQSPVVAAYAERAAALRWEDAATRSIEQALEARWDEDLVALYGRLPVAKLDSRRASAQHWLQAHPASPALLVALGRLARQQGQWTQAQEFLHRAVAQGAGADAWEELGTGFADAGDAASAQQCYANALKTKRGEAATQLAVRDMKQAIHDEAVMEERDAHGLPRLKD</sequence>
<evidence type="ECO:0000256" key="7">
    <source>
        <dbReference type="ARBA" id="ARBA00022989"/>
    </source>
</evidence>
<dbReference type="InterPro" id="IPR010817">
    <property type="entry name" value="HemY_N"/>
</dbReference>
<organism evidence="12 13">
    <name type="scientific">Pseudoxanthomonas mexicana</name>
    <dbReference type="NCBI Taxonomy" id="128785"/>
    <lineage>
        <taxon>Bacteria</taxon>
        <taxon>Pseudomonadati</taxon>
        <taxon>Pseudomonadota</taxon>
        <taxon>Gammaproteobacteria</taxon>
        <taxon>Lysobacterales</taxon>
        <taxon>Lysobacteraceae</taxon>
        <taxon>Pseudoxanthomonas</taxon>
    </lineage>
</organism>
<evidence type="ECO:0000256" key="10">
    <source>
        <dbReference type="SAM" id="Phobius"/>
    </source>
</evidence>
<evidence type="ECO:0000313" key="12">
    <source>
        <dbReference type="EMBL" id="QNN78614.1"/>
    </source>
</evidence>
<keyword evidence="5" id="KW-0997">Cell inner membrane</keyword>
<evidence type="ECO:0000313" key="13">
    <source>
        <dbReference type="Proteomes" id="UP000515838"/>
    </source>
</evidence>
<evidence type="ECO:0000256" key="5">
    <source>
        <dbReference type="ARBA" id="ARBA00022519"/>
    </source>
</evidence>
<evidence type="ECO:0000256" key="4">
    <source>
        <dbReference type="ARBA" id="ARBA00022475"/>
    </source>
</evidence>
<evidence type="ECO:0000259" key="11">
    <source>
        <dbReference type="Pfam" id="PF07219"/>
    </source>
</evidence>
<name>A0A7G9TET9_PSEMX</name>
<dbReference type="GO" id="GO:0005886">
    <property type="term" value="C:plasma membrane"/>
    <property type="evidence" value="ECO:0007669"/>
    <property type="project" value="UniProtKB-SubCell"/>
</dbReference>
<dbReference type="Gene3D" id="1.25.40.10">
    <property type="entry name" value="Tetratricopeptide repeat domain"/>
    <property type="match status" value="1"/>
</dbReference>
<feature type="transmembrane region" description="Helical" evidence="10">
    <location>
        <begin position="50"/>
        <end position="72"/>
    </location>
</feature>
<dbReference type="NCBIfam" id="TIGR00540">
    <property type="entry name" value="TPR_hemY_coli"/>
    <property type="match status" value="1"/>
</dbReference>
<evidence type="ECO:0000256" key="2">
    <source>
        <dbReference type="ARBA" id="ARBA00004429"/>
    </source>
</evidence>
<comment type="function">
    <text evidence="1">Involved in a late step of protoheme IX synthesis.</text>
</comment>
<reference evidence="12 13" key="1">
    <citation type="submission" date="2020-08" db="EMBL/GenBank/DDBJ databases">
        <title>Streptomycin Non-resistant strain, P. mexicana.</title>
        <authorList>
            <person name="Ganesh-Kumar S."/>
            <person name="Zhe T."/>
            <person name="Yu Z."/>
            <person name="Min Y."/>
        </authorList>
    </citation>
    <scope>NUCLEOTIDE SEQUENCE [LARGE SCALE GENOMIC DNA]</scope>
    <source>
        <strain evidence="12 13">GTZY2</strain>
    </source>
</reference>
<evidence type="ECO:0000256" key="8">
    <source>
        <dbReference type="ARBA" id="ARBA00023136"/>
    </source>
</evidence>
<evidence type="ECO:0000256" key="6">
    <source>
        <dbReference type="ARBA" id="ARBA00022692"/>
    </source>
</evidence>
<comment type="subcellular location">
    <subcellularLocation>
        <location evidence="2">Cell inner membrane</location>
        <topology evidence="2">Multi-pass membrane protein</topology>
    </subcellularLocation>
</comment>
<comment type="pathway">
    <text evidence="3">Porphyrin-containing compound metabolism; protoheme biosynthesis.</text>
</comment>
<dbReference type="AlphaFoldDB" id="A0A7G9TET9"/>
<keyword evidence="9" id="KW-0627">Porphyrin biosynthesis</keyword>
<dbReference type="Proteomes" id="UP000515838">
    <property type="component" value="Chromosome"/>
</dbReference>
<dbReference type="EMBL" id="CP060731">
    <property type="protein sequence ID" value="QNN78614.1"/>
    <property type="molecule type" value="Genomic_DNA"/>
</dbReference>
<keyword evidence="6 10" id="KW-0812">Transmembrane</keyword>
<evidence type="ECO:0000256" key="3">
    <source>
        <dbReference type="ARBA" id="ARBA00004744"/>
    </source>
</evidence>
<gene>
    <name evidence="12" type="ORF">IAE60_04025</name>
</gene>
<dbReference type="Pfam" id="PF07219">
    <property type="entry name" value="HemY_N"/>
    <property type="match status" value="1"/>
</dbReference>
<accession>A0A7G9TET9</accession>
<keyword evidence="4" id="KW-1003">Cell membrane</keyword>
<protein>
    <submittedName>
        <fullName evidence="12">Heme biosynthesis protein HemY</fullName>
    </submittedName>
</protein>
<dbReference type="RefSeq" id="WP_187573966.1">
    <property type="nucleotide sequence ID" value="NZ_CP060731.1"/>
</dbReference>
<feature type="domain" description="HemY N-terminal" evidence="11">
    <location>
        <begin position="32"/>
        <end position="131"/>
    </location>
</feature>
<keyword evidence="7 10" id="KW-1133">Transmembrane helix</keyword>
<keyword evidence="8 10" id="KW-0472">Membrane</keyword>
<evidence type="ECO:0000256" key="1">
    <source>
        <dbReference type="ARBA" id="ARBA00002962"/>
    </source>
</evidence>
<proteinExistence type="predicted"/>
<dbReference type="InterPro" id="IPR011990">
    <property type="entry name" value="TPR-like_helical_dom_sf"/>
</dbReference>
<dbReference type="InterPro" id="IPR005254">
    <property type="entry name" value="Heme_biosyn_assoc_TPR_pro"/>
</dbReference>